<dbReference type="EMBL" id="JACIER010000002">
    <property type="protein sequence ID" value="MBB4042755.1"/>
    <property type="molecule type" value="Genomic_DNA"/>
</dbReference>
<dbReference type="Proteomes" id="UP000560658">
    <property type="component" value="Unassembled WGS sequence"/>
</dbReference>
<dbReference type="InterPro" id="IPR045724">
    <property type="entry name" value="DUF6078"/>
</dbReference>
<reference evidence="1" key="1">
    <citation type="submission" date="2020-08" db="EMBL/GenBank/DDBJ databases">
        <title>Genomic Encyclopedia of Type Strains, Phase IV (KMG-IV): sequencing the most valuable type-strain genomes for metagenomic binning, comparative biology and taxonomic classification.</title>
        <authorList>
            <person name="Goeker M."/>
        </authorList>
    </citation>
    <scope>NUCLEOTIDE SEQUENCE [LARGE SCALE GENOMIC DNA]</scope>
    <source>
        <strain evidence="1">DSM 105720</strain>
    </source>
</reference>
<dbReference type="RefSeq" id="WP_044164273.1">
    <property type="nucleotide sequence ID" value="NZ_JACIER010000002.1"/>
</dbReference>
<sequence length="144" mass="16693">MLSDFNYQSVPYGFSHCLNGQCKHATECLHYQVALHVPTECRSFTLINPAYTTSDNGDCPCFTSDQPLRFARGITHLLDNMTHSNALAVKQKMLAHFGRNTFYRINRKERAISPSEQQYIRQIFKDKGLDTEPVYDEYIKGYDW</sequence>
<proteinExistence type="predicted"/>
<protein>
    <submittedName>
        <fullName evidence="1">Uncharacterized protein</fullName>
    </submittedName>
</protein>
<evidence type="ECO:0000313" key="2">
    <source>
        <dbReference type="Proteomes" id="UP000560658"/>
    </source>
</evidence>
<gene>
    <name evidence="1" type="ORF">GGR06_000520</name>
</gene>
<dbReference type="AlphaFoldDB" id="A0A840D1V7"/>
<keyword evidence="2" id="KW-1185">Reference proteome</keyword>
<comment type="caution">
    <text evidence="1">The sequence shown here is derived from an EMBL/GenBank/DDBJ whole genome shotgun (WGS) entry which is preliminary data.</text>
</comment>
<dbReference type="Pfam" id="PF19555">
    <property type="entry name" value="DUF6078"/>
    <property type="match status" value="1"/>
</dbReference>
<organism evidence="1 2">
    <name type="scientific">Bacteroides reticulotermitis</name>
    <dbReference type="NCBI Taxonomy" id="1133319"/>
    <lineage>
        <taxon>Bacteria</taxon>
        <taxon>Pseudomonadati</taxon>
        <taxon>Bacteroidota</taxon>
        <taxon>Bacteroidia</taxon>
        <taxon>Bacteroidales</taxon>
        <taxon>Bacteroidaceae</taxon>
        <taxon>Bacteroides</taxon>
    </lineage>
</organism>
<evidence type="ECO:0000313" key="1">
    <source>
        <dbReference type="EMBL" id="MBB4042755.1"/>
    </source>
</evidence>
<accession>A0A840D1V7</accession>
<name>A0A840D1V7_9BACE</name>